<evidence type="ECO:0000313" key="2">
    <source>
        <dbReference type="EMBL" id="GAX61079.1"/>
    </source>
</evidence>
<protein>
    <submittedName>
        <fullName evidence="2">Type III secretory pathway lipoprotein</fullName>
    </submittedName>
</protein>
<dbReference type="InterPro" id="IPR014717">
    <property type="entry name" value="Transl_elong_EF1B/ribsomal_bS6"/>
</dbReference>
<dbReference type="RefSeq" id="WP_096894471.1">
    <property type="nucleotide sequence ID" value="NZ_BAOS01000017.1"/>
</dbReference>
<keyword evidence="2" id="KW-0449">Lipoprotein</keyword>
<organism evidence="2 3">
    <name type="scientific">Candidatus Scalindua japonica</name>
    <dbReference type="NCBI Taxonomy" id="1284222"/>
    <lineage>
        <taxon>Bacteria</taxon>
        <taxon>Pseudomonadati</taxon>
        <taxon>Planctomycetota</taxon>
        <taxon>Candidatus Brocadiia</taxon>
        <taxon>Candidatus Brocadiales</taxon>
        <taxon>Candidatus Scalinduaceae</taxon>
        <taxon>Candidatus Scalindua</taxon>
    </lineage>
</organism>
<feature type="region of interest" description="Disordered" evidence="1">
    <location>
        <begin position="118"/>
        <end position="139"/>
    </location>
</feature>
<dbReference type="AlphaFoldDB" id="A0A286TYU3"/>
<accession>A0A286TYU3</accession>
<proteinExistence type="predicted"/>
<sequence length="216" mass="24055">MELKGNMPKLDKKKCLMLGVVGSLALSAAFYQFFLVPSKKEIVDISREIEDHKNKIGIARKHVTMTKKIEEEVAAIENQLNKIRTKIAASGEIIPIIKTIEKEALRLDLKVLKMSTRVIEPPPSPEPDNDKGEETGSSTVIPGQVPGYIKVSFDINLQGKYDKLEKFISVLQDLATFLIIDTLEISSDEKLYPQVVSNLMINVYSKKKAGDIVASK</sequence>
<comment type="caution">
    <text evidence="2">The sequence shown here is derived from an EMBL/GenBank/DDBJ whole genome shotgun (WGS) entry which is preliminary data.</text>
</comment>
<evidence type="ECO:0000313" key="3">
    <source>
        <dbReference type="Proteomes" id="UP000218542"/>
    </source>
</evidence>
<dbReference type="OrthoDB" id="9842833at2"/>
<dbReference type="Proteomes" id="UP000218542">
    <property type="component" value="Unassembled WGS sequence"/>
</dbReference>
<reference evidence="3" key="1">
    <citation type="journal article" date="2017" name="Environ. Microbiol. Rep.">
        <title>Genetic Diversity of Marine Anaerobic Ammonium-Oxidizing Bacteria as Revealed by Genomic and Proteomic Analyses of 'Candidatus Scalindua japonica'.</title>
        <authorList>
            <person name="Oshiki M."/>
            <person name="Mizuto K."/>
            <person name="Kimura Z."/>
            <person name="Kindaichi T."/>
            <person name="Satoh H."/>
            <person name="Okabe S."/>
        </authorList>
    </citation>
    <scope>NUCLEOTIDE SEQUENCE [LARGE SCALE GENOMIC DNA]</scope>
    <source>
        <strain evidence="3">husup-a2</strain>
    </source>
</reference>
<evidence type="ECO:0000256" key="1">
    <source>
        <dbReference type="SAM" id="MobiDB-lite"/>
    </source>
</evidence>
<name>A0A286TYU3_9BACT</name>
<dbReference type="EMBL" id="BAOS01000017">
    <property type="protein sequence ID" value="GAX61079.1"/>
    <property type="molecule type" value="Genomic_DNA"/>
</dbReference>
<gene>
    <name evidence="2" type="ORF">SCALIN_C17_0113</name>
</gene>
<dbReference type="Gene3D" id="3.30.70.60">
    <property type="match status" value="1"/>
</dbReference>
<keyword evidence="3" id="KW-1185">Reference proteome</keyword>